<evidence type="ECO:0000256" key="1">
    <source>
        <dbReference type="SAM" id="Phobius"/>
    </source>
</evidence>
<feature type="transmembrane region" description="Helical" evidence="1">
    <location>
        <begin position="36"/>
        <end position="54"/>
    </location>
</feature>
<accession>X1UN61</accession>
<proteinExistence type="predicted"/>
<comment type="caution">
    <text evidence="2">The sequence shown here is derived from an EMBL/GenBank/DDBJ whole genome shotgun (WGS) entry which is preliminary data.</text>
</comment>
<gene>
    <name evidence="2" type="ORF">S12H4_46739</name>
</gene>
<sequence>MNKSVFAAYLKKGKYQESNNGSEQKDSPLTPTVKKWHVFCHILIVIATVFIFSINKGTAGEETASAWDGNCLVVDGVNDYADLLTEGTVDVATNESENFTVEFWVYPTGYR</sequence>
<reference evidence="2" key="1">
    <citation type="journal article" date="2014" name="Front. Microbiol.">
        <title>High frequency of phylogenetically diverse reductive dehalogenase-homologous genes in deep subseafloor sedimentary metagenomes.</title>
        <authorList>
            <person name="Kawai M."/>
            <person name="Futagami T."/>
            <person name="Toyoda A."/>
            <person name="Takaki Y."/>
            <person name="Nishi S."/>
            <person name="Hori S."/>
            <person name="Arai W."/>
            <person name="Tsubouchi T."/>
            <person name="Morono Y."/>
            <person name="Uchiyama I."/>
            <person name="Ito T."/>
            <person name="Fujiyama A."/>
            <person name="Inagaki F."/>
            <person name="Takami H."/>
        </authorList>
    </citation>
    <scope>NUCLEOTIDE SEQUENCE</scope>
    <source>
        <strain evidence="2">Expedition CK06-06</strain>
    </source>
</reference>
<keyword evidence="1" id="KW-0472">Membrane</keyword>
<dbReference type="Gene3D" id="2.60.120.200">
    <property type="match status" value="1"/>
</dbReference>
<dbReference type="EMBL" id="BARW01029035">
    <property type="protein sequence ID" value="GAJ05002.1"/>
    <property type="molecule type" value="Genomic_DNA"/>
</dbReference>
<organism evidence="2">
    <name type="scientific">marine sediment metagenome</name>
    <dbReference type="NCBI Taxonomy" id="412755"/>
    <lineage>
        <taxon>unclassified sequences</taxon>
        <taxon>metagenomes</taxon>
        <taxon>ecological metagenomes</taxon>
    </lineage>
</organism>
<dbReference type="AlphaFoldDB" id="X1UN61"/>
<protein>
    <submittedName>
        <fullName evidence="2">Uncharacterized protein</fullName>
    </submittedName>
</protein>
<keyword evidence="1" id="KW-1133">Transmembrane helix</keyword>
<dbReference type="InterPro" id="IPR013320">
    <property type="entry name" value="ConA-like_dom_sf"/>
</dbReference>
<dbReference type="SUPFAM" id="SSF49899">
    <property type="entry name" value="Concanavalin A-like lectins/glucanases"/>
    <property type="match status" value="1"/>
</dbReference>
<evidence type="ECO:0000313" key="2">
    <source>
        <dbReference type="EMBL" id="GAJ05002.1"/>
    </source>
</evidence>
<name>X1UN61_9ZZZZ</name>
<feature type="non-terminal residue" evidence="2">
    <location>
        <position position="111"/>
    </location>
</feature>
<keyword evidence="1" id="KW-0812">Transmembrane</keyword>